<dbReference type="Pfam" id="PF16212">
    <property type="entry name" value="PhoLip_ATPase_C"/>
    <property type="match status" value="1"/>
</dbReference>
<dbReference type="GO" id="GO:0000287">
    <property type="term" value="F:magnesium ion binding"/>
    <property type="evidence" value="ECO:0007669"/>
    <property type="project" value="UniProtKB-UniRule"/>
</dbReference>
<comment type="subcellular location">
    <subcellularLocation>
        <location evidence="1 12">Membrane</location>
        <topology evidence="1 12">Multi-pass membrane protein</topology>
    </subcellularLocation>
</comment>
<dbReference type="InterPro" id="IPR001757">
    <property type="entry name" value="P_typ_ATPase"/>
</dbReference>
<gene>
    <name evidence="15" type="ORF">FNV43_RR07220</name>
</gene>
<feature type="transmembrane region" description="Helical" evidence="12">
    <location>
        <begin position="184"/>
        <end position="203"/>
    </location>
</feature>
<keyword evidence="16" id="KW-1185">Reference proteome</keyword>
<feature type="domain" description="P-type ATPase C-terminal" evidence="14">
    <location>
        <begin position="769"/>
        <end position="865"/>
    </location>
</feature>
<dbReference type="GO" id="GO:0005886">
    <property type="term" value="C:plasma membrane"/>
    <property type="evidence" value="ECO:0007669"/>
    <property type="project" value="TreeGrafter"/>
</dbReference>
<dbReference type="PANTHER" id="PTHR24092:SF157">
    <property type="entry name" value="PHOSPHOLIPID-TRANSPORTING ATPASE"/>
    <property type="match status" value="1"/>
</dbReference>
<dbReference type="InterPro" id="IPR032630">
    <property type="entry name" value="P_typ_ATPase_c"/>
</dbReference>
<keyword evidence="8 12" id="KW-1278">Translocase</keyword>
<keyword evidence="9 12" id="KW-1133">Transmembrane helix</keyword>
<evidence type="ECO:0000256" key="6">
    <source>
        <dbReference type="ARBA" id="ARBA00022840"/>
    </source>
</evidence>
<feature type="domain" description="P-type ATPase N-terminal" evidence="13">
    <location>
        <begin position="67"/>
        <end position="133"/>
    </location>
</feature>
<dbReference type="InterPro" id="IPR023299">
    <property type="entry name" value="ATPase_P-typ_cyto_dom_N"/>
</dbReference>
<dbReference type="Gene3D" id="3.40.1110.10">
    <property type="entry name" value="Calcium-transporting ATPase, cytoplasmic domain N"/>
    <property type="match status" value="1"/>
</dbReference>
<dbReference type="Pfam" id="PF13246">
    <property type="entry name" value="Cation_ATPase"/>
    <property type="match status" value="1"/>
</dbReference>
<dbReference type="OrthoDB" id="377733at2759"/>
<proteinExistence type="inferred from homology"/>
<evidence type="ECO:0000313" key="15">
    <source>
        <dbReference type="EMBL" id="KAF3451130.1"/>
    </source>
</evidence>
<evidence type="ECO:0000256" key="12">
    <source>
        <dbReference type="RuleBase" id="RU362033"/>
    </source>
</evidence>
<name>A0A8K0MMR6_9ROSA</name>
<feature type="transmembrane region" description="Helical" evidence="12">
    <location>
        <begin position="801"/>
        <end position="821"/>
    </location>
</feature>
<accession>A0A8K0MMR6</accession>
<keyword evidence="3 12" id="KW-0812">Transmembrane</keyword>
<feature type="transmembrane region" description="Helical" evidence="12">
    <location>
        <begin position="230"/>
        <end position="252"/>
    </location>
</feature>
<feature type="transmembrane region" description="Helical" evidence="12">
    <location>
        <begin position="958"/>
        <end position="976"/>
    </location>
</feature>
<comment type="catalytic activity">
    <reaction evidence="11 12">
        <text>ATP + H2O + phospholipidSide 1 = ADP + phosphate + phospholipidSide 2.</text>
        <dbReference type="EC" id="7.6.2.1"/>
    </reaction>
</comment>
<dbReference type="Proteomes" id="UP000796880">
    <property type="component" value="Unassembled WGS sequence"/>
</dbReference>
<comment type="caution">
    <text evidence="15">The sequence shown here is derived from an EMBL/GenBank/DDBJ whole genome shotgun (WGS) entry which is preliminary data.</text>
</comment>
<dbReference type="NCBIfam" id="TIGR01494">
    <property type="entry name" value="ATPase_P-type"/>
    <property type="match status" value="1"/>
</dbReference>
<evidence type="ECO:0000256" key="2">
    <source>
        <dbReference type="ARBA" id="ARBA00008109"/>
    </source>
</evidence>
<dbReference type="FunFam" id="3.40.50.1000:FF:000014">
    <property type="entry name" value="Phospholipid-transporting ATPase"/>
    <property type="match status" value="1"/>
</dbReference>
<dbReference type="InterPro" id="IPR023214">
    <property type="entry name" value="HAD_sf"/>
</dbReference>
<evidence type="ECO:0000259" key="13">
    <source>
        <dbReference type="Pfam" id="PF16209"/>
    </source>
</evidence>
<organism evidence="15 16">
    <name type="scientific">Rhamnella rubrinervis</name>
    <dbReference type="NCBI Taxonomy" id="2594499"/>
    <lineage>
        <taxon>Eukaryota</taxon>
        <taxon>Viridiplantae</taxon>
        <taxon>Streptophyta</taxon>
        <taxon>Embryophyta</taxon>
        <taxon>Tracheophyta</taxon>
        <taxon>Spermatophyta</taxon>
        <taxon>Magnoliopsida</taxon>
        <taxon>eudicotyledons</taxon>
        <taxon>Gunneridae</taxon>
        <taxon>Pentapetalae</taxon>
        <taxon>rosids</taxon>
        <taxon>fabids</taxon>
        <taxon>Rosales</taxon>
        <taxon>Rhamnaceae</taxon>
        <taxon>rhamnoid group</taxon>
        <taxon>Rhamneae</taxon>
        <taxon>Rhamnella</taxon>
    </lineage>
</organism>
<dbReference type="InterPro" id="IPR006539">
    <property type="entry name" value="P-type_ATPase_IV"/>
</dbReference>
<dbReference type="InterPro" id="IPR036412">
    <property type="entry name" value="HAD-like_sf"/>
</dbReference>
<evidence type="ECO:0000259" key="14">
    <source>
        <dbReference type="Pfam" id="PF16212"/>
    </source>
</evidence>
<comment type="similarity">
    <text evidence="2 12">Belongs to the cation transport ATPase (P-type) (TC 3.A.3) family. Type IV subfamily.</text>
</comment>
<evidence type="ECO:0000256" key="1">
    <source>
        <dbReference type="ARBA" id="ARBA00004141"/>
    </source>
</evidence>
<evidence type="ECO:0000313" key="16">
    <source>
        <dbReference type="Proteomes" id="UP000796880"/>
    </source>
</evidence>
<dbReference type="EMBL" id="VOIH02000003">
    <property type="protein sequence ID" value="KAF3451130.1"/>
    <property type="molecule type" value="Genomic_DNA"/>
</dbReference>
<dbReference type="PANTHER" id="PTHR24092">
    <property type="entry name" value="PROBABLE PHOSPHOLIPID-TRANSPORTING ATPASE"/>
    <property type="match status" value="1"/>
</dbReference>
<evidence type="ECO:0000256" key="11">
    <source>
        <dbReference type="ARBA" id="ARBA00034036"/>
    </source>
</evidence>
<feature type="transmembrane region" description="Helical" evidence="12">
    <location>
        <begin position="133"/>
        <end position="150"/>
    </location>
</feature>
<dbReference type="EC" id="7.6.2.1" evidence="12"/>
<dbReference type="NCBIfam" id="TIGR01652">
    <property type="entry name" value="ATPase-Plipid"/>
    <property type="match status" value="1"/>
</dbReference>
<evidence type="ECO:0000256" key="4">
    <source>
        <dbReference type="ARBA" id="ARBA00022723"/>
    </source>
</evidence>
<feature type="transmembrane region" description="Helical" evidence="12">
    <location>
        <begin position="919"/>
        <end position="938"/>
    </location>
</feature>
<evidence type="ECO:0000256" key="8">
    <source>
        <dbReference type="ARBA" id="ARBA00022967"/>
    </source>
</evidence>
<keyword evidence="6 12" id="KW-0067">ATP-binding</keyword>
<dbReference type="Pfam" id="PF16209">
    <property type="entry name" value="PhoLip_ATPase_N"/>
    <property type="match status" value="1"/>
</dbReference>
<sequence length="1065" mass="121647">MASGSSSSAAGRRNKAKIRWSKLYSFSCFRADVNNINGNTGTGGDNTSGPVPEHQHLLGRPGFSRVVFCNEPHLHKVKPFKYPKNYVCTTKYNVVTFLPKALFEQFRRVANLYFLLAAMLSVTSLAPFSPVSLIAPLVFVVGVSMIKEAVEDWHRFLQDLNVNSRTVQAHNGKGIYVNKAWKDLCAVLVSLITATGFALFLKYEMNDWWYLKLGDDDPSYKPSKPYISGFLQFIRALILYGYLIPISLYVSIEVVKVLQAMLINKDIELYDEVTCRSVQARTSNLNEELGQEMLNRWSFVWGDINEVDLEVSKRMNVNLEAYQFSLHQRSDSGESLERFEFSLADMGTEMEVLGGQKENLRISHVGKEYMTKGFNFRDDRLMYKEWITCRSNIFDVTMFFRVMALCHTGIPVEDDAGTDKFKYEAESPEEVAFLIASKEFGFQFYRRTQSTMFLKEFDYTTGKDVNREYKLLNLLEFSSSRKRMSVIVRNEDGQIFLLCKGADSIVFDRLADNGRSYQEATASHLSNYAEDGFRTLAFAYRRLEVEEYEHWNKIFTQAKTTIGLEREALLETASEMIEKDLILLGAVAVEDKLQKGVPECIDKLAQAGIKIWLLTGDKKETAINIGFACSLLRQDMNQFHLSLANESTANIDRLKAMTEDILHQLESFNKVMREERNKGSPLALVVDGKALEIALKNDVKDQFLQLAVNCASVICCRVSPKQKALITRSIKEYTGKTILAIGDGANDVGMIQEADIGVGISGMEGMQAVMASDFSLPQFRFLGRLLIIHGHWCYKRITKMILYFVYKNVAFGLTLFYYELYTSFSGEVLYDDWYMTLFNVLLTSLPVISLGVLEQDVSSEVCLQLYSLPTYIYSPAAFKEDGHVADLTHLGAITYTCIIWTVNCQIALIISHFTWIQHLFMWGSILLWYIFLFMYGALPPSYSQRGFRILVESLGLVPMYWLVTLLVVVVSLLPYFTHIAVQRLFYPMDDHVIQEMKYSGKDVVDDQMWQREQSNSKKMTQVGISARIDARIRYLKDNLHQKKASLYRSVSPIFRSLTSSPMFYF</sequence>
<evidence type="ECO:0000256" key="9">
    <source>
        <dbReference type="ARBA" id="ARBA00022989"/>
    </source>
</evidence>
<dbReference type="AlphaFoldDB" id="A0A8K0MMR6"/>
<keyword evidence="7 12" id="KW-0460">Magnesium</keyword>
<protein>
    <recommendedName>
        <fullName evidence="12">Phospholipid-transporting ATPase</fullName>
        <ecNumber evidence="12">7.6.2.1</ecNumber>
    </recommendedName>
</protein>
<dbReference type="Gene3D" id="3.40.50.1000">
    <property type="entry name" value="HAD superfamily/HAD-like"/>
    <property type="match status" value="1"/>
</dbReference>
<keyword evidence="4" id="KW-0479">Metal-binding</keyword>
<dbReference type="GO" id="GO:0005524">
    <property type="term" value="F:ATP binding"/>
    <property type="evidence" value="ECO:0007669"/>
    <property type="project" value="UniProtKB-UniRule"/>
</dbReference>
<evidence type="ECO:0000256" key="5">
    <source>
        <dbReference type="ARBA" id="ARBA00022741"/>
    </source>
</evidence>
<evidence type="ECO:0000256" key="7">
    <source>
        <dbReference type="ARBA" id="ARBA00022842"/>
    </source>
</evidence>
<dbReference type="SUPFAM" id="SSF81660">
    <property type="entry name" value="Metal cation-transporting ATPase, ATP-binding domain N"/>
    <property type="match status" value="1"/>
</dbReference>
<dbReference type="FunFam" id="3.40.1110.10:FF:000146">
    <property type="entry name" value="Phospholipid-transporting ATPase"/>
    <property type="match status" value="1"/>
</dbReference>
<dbReference type="GO" id="GO:0045332">
    <property type="term" value="P:phospholipid translocation"/>
    <property type="evidence" value="ECO:0007669"/>
    <property type="project" value="TreeGrafter"/>
</dbReference>
<dbReference type="InterPro" id="IPR032631">
    <property type="entry name" value="P-type_ATPase_N"/>
</dbReference>
<dbReference type="GO" id="GO:0016887">
    <property type="term" value="F:ATP hydrolysis activity"/>
    <property type="evidence" value="ECO:0007669"/>
    <property type="project" value="InterPro"/>
</dbReference>
<keyword evidence="10 12" id="KW-0472">Membrane</keyword>
<evidence type="ECO:0000256" key="3">
    <source>
        <dbReference type="ARBA" id="ARBA00022692"/>
    </source>
</evidence>
<dbReference type="InterPro" id="IPR023298">
    <property type="entry name" value="ATPase_P-typ_TM_dom_sf"/>
</dbReference>
<dbReference type="SUPFAM" id="SSF56784">
    <property type="entry name" value="HAD-like"/>
    <property type="match status" value="1"/>
</dbReference>
<evidence type="ECO:0000256" key="10">
    <source>
        <dbReference type="ARBA" id="ARBA00023136"/>
    </source>
</evidence>
<reference evidence="15" key="1">
    <citation type="submission" date="2020-03" db="EMBL/GenBank/DDBJ databases">
        <title>A high-quality chromosome-level genome assembly of a woody plant with both climbing and erect habits, Rhamnella rubrinervis.</title>
        <authorList>
            <person name="Lu Z."/>
            <person name="Yang Y."/>
            <person name="Zhu X."/>
            <person name="Sun Y."/>
        </authorList>
    </citation>
    <scope>NUCLEOTIDE SEQUENCE</scope>
    <source>
        <strain evidence="15">BYM</strain>
        <tissue evidence="15">Leaf</tissue>
    </source>
</reference>
<dbReference type="GO" id="GO:0140326">
    <property type="term" value="F:ATPase-coupled intramembrane lipid transporter activity"/>
    <property type="evidence" value="ECO:0007669"/>
    <property type="project" value="UniProtKB-EC"/>
</dbReference>
<keyword evidence="5 12" id="KW-0547">Nucleotide-binding</keyword>
<dbReference type="SUPFAM" id="SSF81665">
    <property type="entry name" value="Calcium ATPase, transmembrane domain M"/>
    <property type="match status" value="1"/>
</dbReference>